<dbReference type="InterPro" id="IPR050707">
    <property type="entry name" value="HTH_MetabolicPath_Reg"/>
</dbReference>
<dbReference type="PROSITE" id="PS51077">
    <property type="entry name" value="HTH_ICLR"/>
    <property type="match status" value="1"/>
</dbReference>
<evidence type="ECO:0000313" key="7">
    <source>
        <dbReference type="Proteomes" id="UP000318720"/>
    </source>
</evidence>
<keyword evidence="3" id="KW-0804">Transcription</keyword>
<evidence type="ECO:0000256" key="2">
    <source>
        <dbReference type="ARBA" id="ARBA00023125"/>
    </source>
</evidence>
<sequence>MRQYQVKTISSLERGLRVLRTLQEMRAASLHDLHQVTGIPKATLIRILHTCNQQGLVWQRLADGAFIASPRPQRVPYDDSEWLGELASSVLEELCERVMWPSVLTVPRLDYMETIDTNSPKAYFDEVVPVAPIGFRSHMLLGASGRAYIAFCPEREREAVLRRLREHDAPGNQYAHDPRWLHRLLTTARARGYSVRAPEYDFDGRNSIAVPIRVHGEVLGCVNVTWRRTVMSAQEVARRHLNDLQAAVHRIEERAAAAAPQLTSVRGAPGDRR</sequence>
<dbReference type="EMBL" id="SPAZ01000156">
    <property type="protein sequence ID" value="TQE33279.1"/>
    <property type="molecule type" value="Genomic_DNA"/>
</dbReference>
<feature type="domain" description="HTH iclR-type" evidence="4">
    <location>
        <begin position="9"/>
        <end position="70"/>
    </location>
</feature>
<feature type="domain" description="IclR-ED" evidence="5">
    <location>
        <begin position="59"/>
        <end position="257"/>
    </location>
</feature>
<keyword evidence="1" id="KW-0805">Transcription regulation</keyword>
<evidence type="ECO:0000256" key="3">
    <source>
        <dbReference type="ARBA" id="ARBA00023163"/>
    </source>
</evidence>
<gene>
    <name evidence="6" type="ORF">Sipo8835_18230</name>
</gene>
<keyword evidence="2" id="KW-0238">DNA-binding</keyword>
<dbReference type="GO" id="GO:0003700">
    <property type="term" value="F:DNA-binding transcription factor activity"/>
    <property type="evidence" value="ECO:0007669"/>
    <property type="project" value="TreeGrafter"/>
</dbReference>
<reference evidence="6 7" key="1">
    <citation type="submission" date="2019-03" db="EMBL/GenBank/DDBJ databases">
        <title>Comparative genomic analyses of the sweetpotato soil rot pathogen, Streptomyces ipomoeae.</title>
        <authorList>
            <person name="Ruschel Soares N."/>
            <person name="Badger J.H."/>
            <person name="Huguet-Tapia J.C."/>
            <person name="Clark C.A."/>
            <person name="Pettis G.S."/>
        </authorList>
    </citation>
    <scope>NUCLEOTIDE SEQUENCE [LARGE SCALE GENOMIC DNA]</scope>
    <source>
        <strain evidence="6 7">88-35</strain>
    </source>
</reference>
<dbReference type="GO" id="GO:0045892">
    <property type="term" value="P:negative regulation of DNA-templated transcription"/>
    <property type="evidence" value="ECO:0007669"/>
    <property type="project" value="TreeGrafter"/>
</dbReference>
<dbReference type="PANTHER" id="PTHR30136:SF23">
    <property type="entry name" value="DNA-BINDING TRANSCRIPTIONAL ACTIVATOR MHPR"/>
    <property type="match status" value="1"/>
</dbReference>
<dbReference type="PANTHER" id="PTHR30136">
    <property type="entry name" value="HELIX-TURN-HELIX TRANSCRIPTIONAL REGULATOR, ICLR FAMILY"/>
    <property type="match status" value="1"/>
</dbReference>
<dbReference type="Gene3D" id="1.10.10.10">
    <property type="entry name" value="Winged helix-like DNA-binding domain superfamily/Winged helix DNA-binding domain"/>
    <property type="match status" value="1"/>
</dbReference>
<dbReference type="InterPro" id="IPR036388">
    <property type="entry name" value="WH-like_DNA-bd_sf"/>
</dbReference>
<dbReference type="SUPFAM" id="SSF46785">
    <property type="entry name" value="Winged helix' DNA-binding domain"/>
    <property type="match status" value="1"/>
</dbReference>
<organism evidence="6 7">
    <name type="scientific">Streptomyces ipomoeae</name>
    <dbReference type="NCBI Taxonomy" id="103232"/>
    <lineage>
        <taxon>Bacteria</taxon>
        <taxon>Bacillati</taxon>
        <taxon>Actinomycetota</taxon>
        <taxon>Actinomycetes</taxon>
        <taxon>Kitasatosporales</taxon>
        <taxon>Streptomycetaceae</taxon>
        <taxon>Streptomyces</taxon>
    </lineage>
</organism>
<dbReference type="InterPro" id="IPR014757">
    <property type="entry name" value="Tscrpt_reg_IclR_C"/>
</dbReference>
<dbReference type="InterPro" id="IPR029016">
    <property type="entry name" value="GAF-like_dom_sf"/>
</dbReference>
<dbReference type="SMART" id="SM00346">
    <property type="entry name" value="HTH_ICLR"/>
    <property type="match status" value="1"/>
</dbReference>
<dbReference type="Pfam" id="PF09339">
    <property type="entry name" value="HTH_IclR"/>
    <property type="match status" value="1"/>
</dbReference>
<evidence type="ECO:0000259" key="5">
    <source>
        <dbReference type="PROSITE" id="PS51078"/>
    </source>
</evidence>
<dbReference type="GO" id="GO:0003677">
    <property type="term" value="F:DNA binding"/>
    <property type="evidence" value="ECO:0007669"/>
    <property type="project" value="UniProtKB-KW"/>
</dbReference>
<accession>A0AAE8W4S5</accession>
<dbReference type="RefSeq" id="WP_009315520.1">
    <property type="nucleotide sequence ID" value="NZ_JARAVA010000044.1"/>
</dbReference>
<dbReference type="SUPFAM" id="SSF55781">
    <property type="entry name" value="GAF domain-like"/>
    <property type="match status" value="1"/>
</dbReference>
<dbReference type="Proteomes" id="UP000318720">
    <property type="component" value="Unassembled WGS sequence"/>
</dbReference>
<comment type="caution">
    <text evidence="6">The sequence shown here is derived from an EMBL/GenBank/DDBJ whole genome shotgun (WGS) entry which is preliminary data.</text>
</comment>
<evidence type="ECO:0000259" key="4">
    <source>
        <dbReference type="PROSITE" id="PS51077"/>
    </source>
</evidence>
<dbReference type="Pfam" id="PF01614">
    <property type="entry name" value="IclR_C"/>
    <property type="match status" value="1"/>
</dbReference>
<dbReference type="InterPro" id="IPR005471">
    <property type="entry name" value="Tscrpt_reg_IclR_N"/>
</dbReference>
<dbReference type="InterPro" id="IPR036390">
    <property type="entry name" value="WH_DNA-bd_sf"/>
</dbReference>
<protein>
    <submittedName>
        <fullName evidence="6">Transcriptional regulator</fullName>
    </submittedName>
</protein>
<dbReference type="PROSITE" id="PS51078">
    <property type="entry name" value="ICLR_ED"/>
    <property type="match status" value="1"/>
</dbReference>
<dbReference type="AlphaFoldDB" id="A0AAE8W4S5"/>
<name>A0AAE8W4S5_9ACTN</name>
<proteinExistence type="predicted"/>
<evidence type="ECO:0000313" key="6">
    <source>
        <dbReference type="EMBL" id="TQE33279.1"/>
    </source>
</evidence>
<evidence type="ECO:0000256" key="1">
    <source>
        <dbReference type="ARBA" id="ARBA00023015"/>
    </source>
</evidence>
<dbReference type="Gene3D" id="3.30.450.40">
    <property type="match status" value="1"/>
</dbReference>